<dbReference type="OrthoDB" id="3045089at2759"/>
<evidence type="ECO:0000313" key="8">
    <source>
        <dbReference type="Proteomes" id="UP000316270"/>
    </source>
</evidence>
<keyword evidence="8" id="KW-1185">Reference proteome</keyword>
<feature type="compositionally biased region" description="Low complexity" evidence="5">
    <location>
        <begin position="110"/>
        <end position="124"/>
    </location>
</feature>
<feature type="compositionally biased region" description="Low complexity" evidence="5">
    <location>
        <begin position="458"/>
        <end position="472"/>
    </location>
</feature>
<dbReference type="GO" id="GO:0005737">
    <property type="term" value="C:cytoplasm"/>
    <property type="evidence" value="ECO:0007669"/>
    <property type="project" value="UniProtKB-SubCell"/>
</dbReference>
<feature type="region of interest" description="Disordered" evidence="5">
    <location>
        <begin position="45"/>
        <end position="77"/>
    </location>
</feature>
<feature type="region of interest" description="Disordered" evidence="5">
    <location>
        <begin position="441"/>
        <end position="518"/>
    </location>
</feature>
<comment type="subcellular location">
    <subcellularLocation>
        <location evidence="2">Cytoplasm</location>
    </subcellularLocation>
    <subcellularLocation>
        <location evidence="1">Nucleus</location>
    </subcellularLocation>
</comment>
<feature type="domain" description="WW" evidence="6">
    <location>
        <begin position="242"/>
        <end position="275"/>
    </location>
</feature>
<dbReference type="GO" id="GO:0035329">
    <property type="term" value="P:hippo signaling"/>
    <property type="evidence" value="ECO:0007669"/>
    <property type="project" value="TreeGrafter"/>
</dbReference>
<dbReference type="GO" id="GO:0045944">
    <property type="term" value="P:positive regulation of transcription by RNA polymerase II"/>
    <property type="evidence" value="ECO:0007669"/>
    <property type="project" value="TreeGrafter"/>
</dbReference>
<accession>A0A517LN36</accession>
<dbReference type="GO" id="GO:0003713">
    <property type="term" value="F:transcription coactivator activity"/>
    <property type="evidence" value="ECO:0007669"/>
    <property type="project" value="TreeGrafter"/>
</dbReference>
<feature type="region of interest" description="Disordered" evidence="5">
    <location>
        <begin position="936"/>
        <end position="962"/>
    </location>
</feature>
<gene>
    <name evidence="7" type="ORF">FKW77_006991</name>
</gene>
<dbReference type="InterPro" id="IPR001202">
    <property type="entry name" value="WW_dom"/>
</dbReference>
<feature type="compositionally biased region" description="Polar residues" evidence="5">
    <location>
        <begin position="284"/>
        <end position="301"/>
    </location>
</feature>
<evidence type="ECO:0000256" key="1">
    <source>
        <dbReference type="ARBA" id="ARBA00004123"/>
    </source>
</evidence>
<dbReference type="AlphaFoldDB" id="A0A517LN36"/>
<dbReference type="SMART" id="SM00456">
    <property type="entry name" value="WW"/>
    <property type="match status" value="1"/>
</dbReference>
<feature type="compositionally biased region" description="Low complexity" evidence="5">
    <location>
        <begin position="24"/>
        <end position="33"/>
    </location>
</feature>
<dbReference type="Gene3D" id="2.20.70.10">
    <property type="match status" value="1"/>
</dbReference>
<evidence type="ECO:0000256" key="3">
    <source>
        <dbReference type="ARBA" id="ARBA00022490"/>
    </source>
</evidence>
<evidence type="ECO:0000256" key="2">
    <source>
        <dbReference type="ARBA" id="ARBA00004496"/>
    </source>
</evidence>
<dbReference type="SUPFAM" id="SSF51045">
    <property type="entry name" value="WW domain"/>
    <property type="match status" value="1"/>
</dbReference>
<keyword evidence="4" id="KW-0539">Nucleus</keyword>
<evidence type="ECO:0000256" key="5">
    <source>
        <dbReference type="SAM" id="MobiDB-lite"/>
    </source>
</evidence>
<feature type="compositionally biased region" description="Polar residues" evidence="5">
    <location>
        <begin position="154"/>
        <end position="166"/>
    </location>
</feature>
<feature type="compositionally biased region" description="Basic and acidic residues" evidence="5">
    <location>
        <begin position="936"/>
        <end position="956"/>
    </location>
</feature>
<organism evidence="7 8">
    <name type="scientific">Venturia effusa</name>
    <dbReference type="NCBI Taxonomy" id="50376"/>
    <lineage>
        <taxon>Eukaryota</taxon>
        <taxon>Fungi</taxon>
        <taxon>Dikarya</taxon>
        <taxon>Ascomycota</taxon>
        <taxon>Pezizomycotina</taxon>
        <taxon>Dothideomycetes</taxon>
        <taxon>Pleosporomycetidae</taxon>
        <taxon>Venturiales</taxon>
        <taxon>Venturiaceae</taxon>
        <taxon>Venturia</taxon>
    </lineage>
</organism>
<dbReference type="GO" id="GO:0005634">
    <property type="term" value="C:nucleus"/>
    <property type="evidence" value="ECO:0007669"/>
    <property type="project" value="UniProtKB-SubCell"/>
</dbReference>
<feature type="compositionally biased region" description="Basic and acidic residues" evidence="5">
    <location>
        <begin position="474"/>
        <end position="487"/>
    </location>
</feature>
<dbReference type="EMBL" id="CP042200">
    <property type="protein sequence ID" value="QDS77057.1"/>
    <property type="molecule type" value="Genomic_DNA"/>
</dbReference>
<dbReference type="FunFam" id="2.20.70.10:FF:000017">
    <property type="entry name" value="E3 ubiquitin-protein ligase"/>
    <property type="match status" value="1"/>
</dbReference>
<feature type="compositionally biased region" description="Polar residues" evidence="5">
    <location>
        <begin position="130"/>
        <end position="145"/>
    </location>
</feature>
<dbReference type="PROSITE" id="PS01159">
    <property type="entry name" value="WW_DOMAIN_1"/>
    <property type="match status" value="1"/>
</dbReference>
<dbReference type="PANTHER" id="PTHR17616">
    <property type="entry name" value="YES-ASSOCIATED PROTEIN YAP1 FAMILY MEMBER"/>
    <property type="match status" value="1"/>
</dbReference>
<dbReference type="PROSITE" id="PS50020">
    <property type="entry name" value="WW_DOMAIN_2"/>
    <property type="match status" value="1"/>
</dbReference>
<dbReference type="InterPro" id="IPR051583">
    <property type="entry name" value="YAP1"/>
</dbReference>
<dbReference type="Pfam" id="PF00397">
    <property type="entry name" value="WW"/>
    <property type="match status" value="1"/>
</dbReference>
<keyword evidence="3" id="KW-0963">Cytoplasm</keyword>
<evidence type="ECO:0000256" key="4">
    <source>
        <dbReference type="ARBA" id="ARBA00023242"/>
    </source>
</evidence>
<feature type="compositionally biased region" description="Polar residues" evidence="5">
    <location>
        <begin position="493"/>
        <end position="502"/>
    </location>
</feature>
<reference evidence="7 8" key="1">
    <citation type="submission" date="2019-07" db="EMBL/GenBank/DDBJ databases">
        <title>Finished genome of Venturia effusa.</title>
        <authorList>
            <person name="Young C.A."/>
            <person name="Cox M.P."/>
            <person name="Ganley A.R.D."/>
            <person name="David W.J."/>
        </authorList>
    </citation>
    <scope>NUCLEOTIDE SEQUENCE [LARGE SCALE GENOMIC DNA]</scope>
    <source>
        <strain evidence="8">albino</strain>
    </source>
</reference>
<dbReference type="Proteomes" id="UP000316270">
    <property type="component" value="Chromosome 16"/>
</dbReference>
<dbReference type="PANTHER" id="PTHR17616:SF8">
    <property type="entry name" value="TRANSCRIPTIONAL COACTIVATOR YORKIE"/>
    <property type="match status" value="1"/>
</dbReference>
<evidence type="ECO:0000259" key="6">
    <source>
        <dbReference type="PROSITE" id="PS50020"/>
    </source>
</evidence>
<sequence>MSSSTPDFSTWRAPGKRSSPPNPSVESVVDESVASPSIASLTDVTFGTHSTIPPLAPQAGSIRPDTHPSGSLYGPSQFLRVPQSSFTYAASPVSPLRTQPHHDKLSIPKSSCSVSSGTSSIKTSYGPLKSTGTCQAPHVSISQLSEEPDRSPKSSDSFVTARNTRYQPAWNCGYGGQTPSCPQKGPPPRPSRPSSEALSEAKSRIIGVPSPSHNIKLDPTRSVPAAAAASKVVTAITSAASGPLPSGWESRRTPEGRVYFVDHNTCTTTWLDPRRKHNIKAPTTFGSNTSEKDSNLSQVCGSDNARASERPKKMAVNPKFREASGRGRSHNVKVREDVYQRVFSNLMADSSKSLGNPETELWEDEWRLRGLLRNPPSTKTIKTAHGVSSQDLKEGKRALKPASKPIEYGIPTSAGILRYYGRTSDAATNWQYRDAERVPFDHASVPDLGGPIFPGPPSEYSTTSSVSTPPSSDESEHATLDLRDFQTHRRPITGSSPHSASFNGIRAPPNSASKPAGQAATNPFILVPSSAIGTPSPCFGFSEPVYLPQLRLDESTSSSLPRIDLDDRRSAFAERERAFMGIVNGFVPREIAQNHHNERARIAQSQPTGYKIRDHLGPPVGTFAPFAPSDTPNLPSFSRFGPVVDDLSDVRRHTIGFDGADDASSEFQASAYQPINPELSNYLRRLRFTQAKEQSPKGANSALSTLLAMAQRESVLLSSELSALLEDLRMTSSCTTPTPIPSAYEYPRVPTDFERPMRKDIKDDYLGSFEQETDLRNCLASPGTAKIFREKIADWRVHEEHAASNGPKPNTKTMARQELPVVVDNKAEPFRAQFDHISAVRKALQVHRDRLHVSEDAQCDYMHPVAPSSLRASTTPARAMVKELDGHEYVCRCSTRKGRPTVLPTAPTSIPAATGSVASHRAGKGFRTRMAHATEAARQHTVSKEEPVRSLQERTSHARKRSRIQNRCVLNSSRKTVKEDSIHSQEDKALKTQQRLNDKAFLETALRIGQLKKKIREDQSQQPLNVEKRLKTQERLNDKAFLERALRTGQLKKKTREDQSHPPMNIEKRKFDQMKSPLDDLWKIPRQNQTVKINHHFIPKGQTKNGNLRFTLDAPSSIIEIIVPNPAKTNRSLQTRRHAA</sequence>
<dbReference type="STRING" id="50376.A0A517LN36"/>
<feature type="region of interest" description="Disordered" evidence="5">
    <location>
        <begin position="281"/>
        <end position="317"/>
    </location>
</feature>
<feature type="region of interest" description="Disordered" evidence="5">
    <location>
        <begin position="91"/>
        <end position="218"/>
    </location>
</feature>
<dbReference type="CDD" id="cd00201">
    <property type="entry name" value="WW"/>
    <property type="match status" value="1"/>
</dbReference>
<dbReference type="InterPro" id="IPR036020">
    <property type="entry name" value="WW_dom_sf"/>
</dbReference>
<protein>
    <recommendedName>
        <fullName evidence="6">WW domain-containing protein</fullName>
    </recommendedName>
</protein>
<proteinExistence type="predicted"/>
<evidence type="ECO:0000313" key="7">
    <source>
        <dbReference type="EMBL" id="QDS77057.1"/>
    </source>
</evidence>
<name>A0A517LN36_9PEZI</name>
<feature type="region of interest" description="Disordered" evidence="5">
    <location>
        <begin position="1"/>
        <end position="33"/>
    </location>
</feature>